<dbReference type="AlphaFoldDB" id="A0A1H2S2U2"/>
<sequence>MSSFNKKNSKLGFTTPKTFEAAIGLDEFINRLERDFFGTVRLNCKYDALSNKVDMVIYIHLNFQLLDCLRHFNNGDWVEVAIPKDNSIACNLDKSLRELNAKNGIKFDISELSLHFEETTVIVSRLYERSIAKQMGKIISVIGQHYVYFTKGLTEMPYEIFVPVFEDDMPIAGNQLKKNKSGYFDYWGLYYDYEHQHQAMIYSLRKKKLYQEDLFLFE</sequence>
<organism evidence="1 2">
    <name type="scientific">Flagellimonas zhangzhouensis</name>
    <dbReference type="NCBI Taxonomy" id="1073328"/>
    <lineage>
        <taxon>Bacteria</taxon>
        <taxon>Pseudomonadati</taxon>
        <taxon>Bacteroidota</taxon>
        <taxon>Flavobacteriia</taxon>
        <taxon>Flavobacteriales</taxon>
        <taxon>Flavobacteriaceae</taxon>
        <taxon>Flagellimonas</taxon>
    </lineage>
</organism>
<evidence type="ECO:0000313" key="1">
    <source>
        <dbReference type="EMBL" id="SDW25885.1"/>
    </source>
</evidence>
<dbReference type="EMBL" id="FNMY01000001">
    <property type="protein sequence ID" value="SDW25885.1"/>
    <property type="molecule type" value="Genomic_DNA"/>
</dbReference>
<reference evidence="2" key="1">
    <citation type="submission" date="2016-10" db="EMBL/GenBank/DDBJ databases">
        <authorList>
            <person name="Varghese N."/>
            <person name="Submissions S."/>
        </authorList>
    </citation>
    <scope>NUCLEOTIDE SEQUENCE [LARGE SCALE GENOMIC DNA]</scope>
    <source>
        <strain evidence="2">DSM 25030</strain>
    </source>
</reference>
<keyword evidence="2" id="KW-1185">Reference proteome</keyword>
<accession>A0A1H2S2U2</accession>
<gene>
    <name evidence="1" type="ORF">SAMN04487892_0899</name>
</gene>
<evidence type="ECO:0000313" key="2">
    <source>
        <dbReference type="Proteomes" id="UP000199592"/>
    </source>
</evidence>
<dbReference type="STRING" id="1073328.SAMN05216294_2252"/>
<protein>
    <submittedName>
        <fullName evidence="1">Uncharacterized protein</fullName>
    </submittedName>
</protein>
<proteinExistence type="predicted"/>
<name>A0A1H2S2U2_9FLAO</name>
<dbReference type="Proteomes" id="UP000199592">
    <property type="component" value="Unassembled WGS sequence"/>
</dbReference>